<dbReference type="Proteomes" id="UP000324222">
    <property type="component" value="Unassembled WGS sequence"/>
</dbReference>
<dbReference type="Pfam" id="PF25573">
    <property type="entry name" value="TPR_PSMD3_N"/>
    <property type="match status" value="1"/>
</dbReference>
<evidence type="ECO:0000313" key="2">
    <source>
        <dbReference type="EMBL" id="MPC98766.1"/>
    </source>
</evidence>
<gene>
    <name evidence="2" type="primary">DOXA2</name>
    <name evidence="2" type="ORF">E2C01_094147</name>
</gene>
<reference evidence="2 3" key="1">
    <citation type="submission" date="2019-05" db="EMBL/GenBank/DDBJ databases">
        <title>Another draft genome of Portunus trituberculatus and its Hox gene families provides insights of decapod evolution.</title>
        <authorList>
            <person name="Jeong J.-H."/>
            <person name="Song I."/>
            <person name="Kim S."/>
            <person name="Choi T."/>
            <person name="Kim D."/>
            <person name="Ryu S."/>
            <person name="Kim W."/>
        </authorList>
    </citation>
    <scope>NUCLEOTIDE SEQUENCE [LARGE SCALE GENOMIC DNA]</scope>
    <source>
        <tissue evidence="2">Muscle</tissue>
    </source>
</reference>
<feature type="domain" description="26S proteasome non-ATPase regulatory subunit 3 N-terminal TPR repeats" evidence="1">
    <location>
        <begin position="1"/>
        <end position="51"/>
    </location>
</feature>
<organism evidence="2 3">
    <name type="scientific">Portunus trituberculatus</name>
    <name type="common">Swimming crab</name>
    <name type="synonym">Neptunus trituberculatus</name>
    <dbReference type="NCBI Taxonomy" id="210409"/>
    <lineage>
        <taxon>Eukaryota</taxon>
        <taxon>Metazoa</taxon>
        <taxon>Ecdysozoa</taxon>
        <taxon>Arthropoda</taxon>
        <taxon>Crustacea</taxon>
        <taxon>Multicrustacea</taxon>
        <taxon>Malacostraca</taxon>
        <taxon>Eumalacostraca</taxon>
        <taxon>Eucarida</taxon>
        <taxon>Decapoda</taxon>
        <taxon>Pleocyemata</taxon>
        <taxon>Brachyura</taxon>
        <taxon>Eubrachyura</taxon>
        <taxon>Portunoidea</taxon>
        <taxon>Portunidae</taxon>
        <taxon>Portuninae</taxon>
        <taxon>Portunus</taxon>
    </lineage>
</organism>
<name>A0A5B7JWU3_PORTR</name>
<keyword evidence="2" id="KW-0647">Proteasome</keyword>
<accession>A0A5B7JWU3</accession>
<dbReference type="InterPro" id="IPR057985">
    <property type="entry name" value="TPR_PSMD3_N"/>
</dbReference>
<dbReference type="AlphaFoldDB" id="A0A5B7JWU3"/>
<dbReference type="OrthoDB" id="1713558at2759"/>
<proteinExistence type="predicted"/>
<dbReference type="EMBL" id="VSRR010115477">
    <property type="protein sequence ID" value="MPC98766.1"/>
    <property type="molecule type" value="Genomic_DNA"/>
</dbReference>
<evidence type="ECO:0000313" key="3">
    <source>
        <dbReference type="Proteomes" id="UP000324222"/>
    </source>
</evidence>
<sequence length="76" mass="8836">MTKVTSVNRRTLDLLAARCYFYHSRAYEVNKRLDEIRGQVLYPLTYAEIVKQLSFEEDVLHQVSDISIDNSDADPN</sequence>
<comment type="caution">
    <text evidence="2">The sequence shown here is derived from an EMBL/GenBank/DDBJ whole genome shotgun (WGS) entry which is preliminary data.</text>
</comment>
<evidence type="ECO:0000259" key="1">
    <source>
        <dbReference type="Pfam" id="PF25573"/>
    </source>
</evidence>
<protein>
    <submittedName>
        <fullName evidence="2">Putative 26S proteasome non-ATPase regulatory subunit 3</fullName>
    </submittedName>
</protein>
<keyword evidence="3" id="KW-1185">Reference proteome</keyword>
<dbReference type="GO" id="GO:0000502">
    <property type="term" value="C:proteasome complex"/>
    <property type="evidence" value="ECO:0007669"/>
    <property type="project" value="UniProtKB-KW"/>
</dbReference>